<feature type="transmembrane region" description="Helical" evidence="1">
    <location>
        <begin position="12"/>
        <end position="31"/>
    </location>
</feature>
<name>A0A516SJ79_9NEIS</name>
<dbReference type="KEGG" id="cari:FNU76_18615"/>
<feature type="transmembrane region" description="Helical" evidence="1">
    <location>
        <begin position="43"/>
        <end position="64"/>
    </location>
</feature>
<evidence type="ECO:0000313" key="2">
    <source>
        <dbReference type="EMBL" id="QDQ28197.1"/>
    </source>
</evidence>
<dbReference type="EMBL" id="CP041730">
    <property type="protein sequence ID" value="QDQ28197.1"/>
    <property type="molecule type" value="Genomic_DNA"/>
</dbReference>
<gene>
    <name evidence="2" type="ORF">FNU76_18615</name>
</gene>
<organism evidence="2 3">
    <name type="scientific">Chitinimonas arctica</name>
    <dbReference type="NCBI Taxonomy" id="2594795"/>
    <lineage>
        <taxon>Bacteria</taxon>
        <taxon>Pseudomonadati</taxon>
        <taxon>Pseudomonadota</taxon>
        <taxon>Betaproteobacteria</taxon>
        <taxon>Neisseriales</taxon>
        <taxon>Chitinibacteraceae</taxon>
        <taxon>Chitinimonas</taxon>
    </lineage>
</organism>
<evidence type="ECO:0000256" key="1">
    <source>
        <dbReference type="SAM" id="Phobius"/>
    </source>
</evidence>
<dbReference type="RefSeq" id="WP_144279584.1">
    <property type="nucleotide sequence ID" value="NZ_CP041730.1"/>
</dbReference>
<dbReference type="AlphaFoldDB" id="A0A516SJ79"/>
<proteinExistence type="predicted"/>
<accession>A0A516SJ79</accession>
<keyword evidence="1" id="KW-0812">Transmembrane</keyword>
<keyword evidence="3" id="KW-1185">Reference proteome</keyword>
<keyword evidence="1" id="KW-0472">Membrane</keyword>
<protein>
    <submittedName>
        <fullName evidence="2">Uncharacterized protein</fullName>
    </submittedName>
</protein>
<dbReference type="Proteomes" id="UP000317550">
    <property type="component" value="Chromosome"/>
</dbReference>
<reference evidence="3" key="1">
    <citation type="submission" date="2019-07" db="EMBL/GenBank/DDBJ databases">
        <title>Chitinimonas sp. nov., isolated from Ny-Alesund, arctica soil.</title>
        <authorList>
            <person name="Xu Q."/>
            <person name="Peng F."/>
        </authorList>
    </citation>
    <scope>NUCLEOTIDE SEQUENCE [LARGE SCALE GENOMIC DNA]</scope>
    <source>
        <strain evidence="3">R3-44</strain>
    </source>
</reference>
<keyword evidence="1" id="KW-1133">Transmembrane helix</keyword>
<evidence type="ECO:0000313" key="3">
    <source>
        <dbReference type="Proteomes" id="UP000317550"/>
    </source>
</evidence>
<sequence length="86" mass="9329">MEPTRKLKVSIRLFGLNVLGAVMAAVGLVGVQGQGAVLHPVLAMPALGWGLLLAGFGLMAWFMVDVFKRIRAQQSARHQQETCQLE</sequence>